<dbReference type="InterPro" id="IPR011519">
    <property type="entry name" value="UnbV_ASPIC"/>
</dbReference>
<dbReference type="Pfam" id="PF07593">
    <property type="entry name" value="UnbV_ASPIC"/>
    <property type="match status" value="1"/>
</dbReference>
<dbReference type="PANTHER" id="PTHR16026">
    <property type="entry name" value="CARTILAGE ACIDIC PROTEIN 1"/>
    <property type="match status" value="1"/>
</dbReference>
<dbReference type="PANTHER" id="PTHR16026:SF0">
    <property type="entry name" value="CARTILAGE ACIDIC PROTEIN 1"/>
    <property type="match status" value="1"/>
</dbReference>
<dbReference type="NCBIfam" id="TIGR04183">
    <property type="entry name" value="Por_Secre_tail"/>
    <property type="match status" value="1"/>
</dbReference>
<dbReference type="SUPFAM" id="SSF69318">
    <property type="entry name" value="Integrin alpha N-terminal domain"/>
    <property type="match status" value="1"/>
</dbReference>
<dbReference type="InterPro" id="IPR026444">
    <property type="entry name" value="Secre_tail"/>
</dbReference>
<dbReference type="Pfam" id="PF13517">
    <property type="entry name" value="FG-GAP_3"/>
    <property type="match status" value="2"/>
</dbReference>
<accession>A0ABW2MQV7</accession>
<proteinExistence type="predicted"/>
<feature type="chain" id="PRO_5045811073" evidence="2">
    <location>
        <begin position="21"/>
        <end position="548"/>
    </location>
</feature>
<reference evidence="6" key="1">
    <citation type="journal article" date="2019" name="Int. J. Syst. Evol. Microbiol.">
        <title>The Global Catalogue of Microorganisms (GCM) 10K type strain sequencing project: providing services to taxonomists for standard genome sequencing and annotation.</title>
        <authorList>
            <consortium name="The Broad Institute Genomics Platform"/>
            <consortium name="The Broad Institute Genome Sequencing Center for Infectious Disease"/>
            <person name="Wu L."/>
            <person name="Ma J."/>
        </authorList>
    </citation>
    <scope>NUCLEOTIDE SEQUENCE [LARGE SCALE GENOMIC DNA]</scope>
    <source>
        <strain evidence="6">CGMCC 1.16306</strain>
    </source>
</reference>
<dbReference type="InterPro" id="IPR027039">
    <property type="entry name" value="Crtac1"/>
</dbReference>
<feature type="domain" description="Secretion system C-terminal sorting" evidence="4">
    <location>
        <begin position="478"/>
        <end position="546"/>
    </location>
</feature>
<feature type="domain" description="ASPIC/UnbV" evidence="3">
    <location>
        <begin position="392"/>
        <end position="458"/>
    </location>
</feature>
<dbReference type="InterPro" id="IPR028994">
    <property type="entry name" value="Integrin_alpha_N"/>
</dbReference>
<sequence>MKKITLLLLPLLAFTGVFEAQTVIFTQDATTIDESGTFRGVVDMNGDFLDDVVSISTTNVNIFYQNNDGSFTEANIATTAADFFPFWSMAAADYNRDGFTDLLYGDGNGVTFMRSNGTGNGFIEVSGPEDVFSQRSNFIDIDNDGNLDAFVCHDVAPNVYYINDGSGNLQFNQVNGSNFNLGDFPSGGHYGSVWIDYDNDRDVDMFIAKCGGSGDRPANVMHRRDADGNFTEVGELIGLRDEIQTWSSAWGDFDNDGDMDVFVGASSGSHKMMENNGDGTFLDITLDSGVSALAQTGIENTPIDFNNDGNLDIASNGNILYGNGDNTFTTIDLNVLSFNNGGFGDLDNDGDIDAFAVEDNGSGNIGRIYRNNGNDNNWIKINTIGTDSNINGIGARIEIVTESRNQIRDVRSGEGFRYMSSLNTHFGLGTDDAIESITIYWPSGNIDIIENPTINSTLSVVEGQTLGLEDTLVSNLIVYPNPTTEILNLSTTLNLENPIYTVFDVSGKRVLNGKLNTTTVDVSPITAGNYILRIVDGRNIMTQKFIKK</sequence>
<evidence type="ECO:0000313" key="5">
    <source>
        <dbReference type="EMBL" id="MFC7356215.1"/>
    </source>
</evidence>
<evidence type="ECO:0000259" key="3">
    <source>
        <dbReference type="Pfam" id="PF07593"/>
    </source>
</evidence>
<feature type="signal peptide" evidence="2">
    <location>
        <begin position="1"/>
        <end position="20"/>
    </location>
</feature>
<evidence type="ECO:0000313" key="6">
    <source>
        <dbReference type="Proteomes" id="UP001596415"/>
    </source>
</evidence>
<evidence type="ECO:0000259" key="4">
    <source>
        <dbReference type="Pfam" id="PF18962"/>
    </source>
</evidence>
<dbReference type="RefSeq" id="WP_380215742.1">
    <property type="nucleotide sequence ID" value="NZ_JBHTBN010000001.1"/>
</dbReference>
<dbReference type="EMBL" id="JBHTBN010000001">
    <property type="protein sequence ID" value="MFC7356215.1"/>
    <property type="molecule type" value="Genomic_DNA"/>
</dbReference>
<dbReference type="Pfam" id="PF18962">
    <property type="entry name" value="Por_Secre_tail"/>
    <property type="match status" value="1"/>
</dbReference>
<comment type="caution">
    <text evidence="5">The sequence shown here is derived from an EMBL/GenBank/DDBJ whole genome shotgun (WGS) entry which is preliminary data.</text>
</comment>
<dbReference type="Gene3D" id="2.130.10.130">
    <property type="entry name" value="Integrin alpha, N-terminal"/>
    <property type="match status" value="1"/>
</dbReference>
<organism evidence="5 6">
    <name type="scientific">Jejudonia soesokkakensis</name>
    <dbReference type="NCBI Taxonomy" id="1323432"/>
    <lineage>
        <taxon>Bacteria</taxon>
        <taxon>Pseudomonadati</taxon>
        <taxon>Bacteroidota</taxon>
        <taxon>Flavobacteriia</taxon>
        <taxon>Flavobacteriales</taxon>
        <taxon>Flavobacteriaceae</taxon>
        <taxon>Jejudonia</taxon>
    </lineage>
</organism>
<evidence type="ECO:0000256" key="2">
    <source>
        <dbReference type="SAM" id="SignalP"/>
    </source>
</evidence>
<dbReference type="Proteomes" id="UP001596415">
    <property type="component" value="Unassembled WGS sequence"/>
</dbReference>
<keyword evidence="1 2" id="KW-0732">Signal</keyword>
<protein>
    <submittedName>
        <fullName evidence="5">FG-GAP-like repeat-containing protein</fullName>
    </submittedName>
</protein>
<dbReference type="InterPro" id="IPR013517">
    <property type="entry name" value="FG-GAP"/>
</dbReference>
<keyword evidence="6" id="KW-1185">Reference proteome</keyword>
<gene>
    <name evidence="5" type="ORF">ACFQO1_00830</name>
</gene>
<evidence type="ECO:0000256" key="1">
    <source>
        <dbReference type="ARBA" id="ARBA00022729"/>
    </source>
</evidence>
<name>A0ABW2MQV7_9FLAO</name>